<feature type="domain" description="HTH arsR-type" evidence="5">
    <location>
        <begin position="18"/>
        <end position="112"/>
    </location>
</feature>
<name>A0A1V3C6F6_9ACTN</name>
<dbReference type="OrthoDB" id="9810923at2"/>
<dbReference type="CDD" id="cd00090">
    <property type="entry name" value="HTH_ARSR"/>
    <property type="match status" value="1"/>
</dbReference>
<reference evidence="8" key="1">
    <citation type="submission" date="2016-08" db="EMBL/GenBank/DDBJ databases">
        <authorList>
            <person name="Tokovenko B."/>
            <person name="Kalinowski J."/>
        </authorList>
    </citation>
    <scope>NUCLEOTIDE SEQUENCE [LARGE SCALE GENOMIC DNA]</scope>
    <source>
        <strain evidence="8">UTMC102</strain>
    </source>
</reference>
<dbReference type="InterPro" id="IPR036390">
    <property type="entry name" value="WH_DNA-bd_sf"/>
</dbReference>
<evidence type="ECO:0000313" key="8">
    <source>
        <dbReference type="Proteomes" id="UP000189004"/>
    </source>
</evidence>
<keyword evidence="3" id="KW-0804">Transcription</keyword>
<dbReference type="Pfam" id="PF01022">
    <property type="entry name" value="HTH_5"/>
    <property type="match status" value="1"/>
</dbReference>
<dbReference type="InterPro" id="IPR051011">
    <property type="entry name" value="Metal_resp_trans_reg"/>
</dbReference>
<evidence type="ECO:0000313" key="9">
    <source>
        <dbReference type="Proteomes" id="UP000584931"/>
    </source>
</evidence>
<dbReference type="Proteomes" id="UP000584931">
    <property type="component" value="Unassembled WGS sequence"/>
</dbReference>
<accession>A0A1V3C6F6</accession>
<dbReference type="STRING" id="501010.NOSIN_22310"/>
<dbReference type="SMART" id="SM00418">
    <property type="entry name" value="HTH_ARSR"/>
    <property type="match status" value="1"/>
</dbReference>
<dbReference type="EMBL" id="MCOK01000001">
    <property type="protein sequence ID" value="OOC56222.1"/>
    <property type="molecule type" value="Genomic_DNA"/>
</dbReference>
<dbReference type="PANTHER" id="PTHR43132:SF8">
    <property type="entry name" value="HTH-TYPE TRANSCRIPTIONAL REGULATOR KMTR"/>
    <property type="match status" value="1"/>
</dbReference>
<evidence type="ECO:0000256" key="4">
    <source>
        <dbReference type="SAM" id="MobiDB-lite"/>
    </source>
</evidence>
<dbReference type="InterPro" id="IPR036388">
    <property type="entry name" value="WH-like_DNA-bd_sf"/>
</dbReference>
<keyword evidence="8" id="KW-1185">Reference proteome</keyword>
<sequence length="119" mass="13094">MRTSDEQAEPSRVHPAPPEPERLAVAAGVFALLSDPTRLHLLWTLAEGEADVGQLTEACGASRTAVSQHLAKLRLAGLVESRKQSRHAIYRLRDGHLRRLVLEALNHADHVVTGEPFHD</sequence>
<evidence type="ECO:0000256" key="3">
    <source>
        <dbReference type="ARBA" id="ARBA00023163"/>
    </source>
</evidence>
<organism evidence="7 8">
    <name type="scientific">Nocardiopsis sinuspersici</name>
    <dbReference type="NCBI Taxonomy" id="501010"/>
    <lineage>
        <taxon>Bacteria</taxon>
        <taxon>Bacillati</taxon>
        <taxon>Actinomycetota</taxon>
        <taxon>Actinomycetes</taxon>
        <taxon>Streptosporangiales</taxon>
        <taxon>Nocardiopsidaceae</taxon>
        <taxon>Nocardiopsis</taxon>
    </lineage>
</organism>
<dbReference type="GO" id="GO:0003677">
    <property type="term" value="F:DNA binding"/>
    <property type="evidence" value="ECO:0007669"/>
    <property type="project" value="UniProtKB-KW"/>
</dbReference>
<dbReference type="RefSeq" id="WP_077692659.1">
    <property type="nucleotide sequence ID" value="NZ_JACCHL010000001.1"/>
</dbReference>
<reference evidence="6 9" key="3">
    <citation type="submission" date="2020-07" db="EMBL/GenBank/DDBJ databases">
        <title>Sequencing the genomes of 1000 actinobacteria strains.</title>
        <authorList>
            <person name="Klenk H.-P."/>
        </authorList>
    </citation>
    <scope>NUCLEOTIDE SEQUENCE [LARGE SCALE GENOMIC DNA]</scope>
    <source>
        <strain evidence="6 9">DSM 45278</strain>
    </source>
</reference>
<keyword evidence="2 6" id="KW-0238">DNA-binding</keyword>
<dbReference type="InterPro" id="IPR011991">
    <property type="entry name" value="ArsR-like_HTH"/>
</dbReference>
<dbReference type="NCBIfam" id="NF033788">
    <property type="entry name" value="HTH_metalloreg"/>
    <property type="match status" value="1"/>
</dbReference>
<feature type="region of interest" description="Disordered" evidence="4">
    <location>
        <begin position="1"/>
        <end position="20"/>
    </location>
</feature>
<dbReference type="InterPro" id="IPR001845">
    <property type="entry name" value="HTH_ArsR_DNA-bd_dom"/>
</dbReference>
<keyword evidence="1" id="KW-0805">Transcription regulation</keyword>
<gene>
    <name evidence="6" type="ORF">HNR06_002412</name>
    <name evidence="7" type="ORF">NOSIN_22310</name>
</gene>
<comment type="caution">
    <text evidence="7">The sequence shown here is derived from an EMBL/GenBank/DDBJ whole genome shotgun (WGS) entry which is preliminary data.</text>
</comment>
<evidence type="ECO:0000256" key="2">
    <source>
        <dbReference type="ARBA" id="ARBA00023125"/>
    </source>
</evidence>
<dbReference type="SUPFAM" id="SSF46785">
    <property type="entry name" value="Winged helix' DNA-binding domain"/>
    <property type="match status" value="1"/>
</dbReference>
<proteinExistence type="predicted"/>
<evidence type="ECO:0000313" key="7">
    <source>
        <dbReference type="EMBL" id="OOC56222.1"/>
    </source>
</evidence>
<evidence type="ECO:0000313" key="6">
    <source>
        <dbReference type="EMBL" id="NYH52823.1"/>
    </source>
</evidence>
<dbReference type="PRINTS" id="PR00778">
    <property type="entry name" value="HTHARSR"/>
</dbReference>
<dbReference type="Gene3D" id="1.10.10.10">
    <property type="entry name" value="Winged helix-like DNA-binding domain superfamily/Winged helix DNA-binding domain"/>
    <property type="match status" value="1"/>
</dbReference>
<dbReference type="PANTHER" id="PTHR43132">
    <property type="entry name" value="ARSENICAL RESISTANCE OPERON REPRESSOR ARSR-RELATED"/>
    <property type="match status" value="1"/>
</dbReference>
<dbReference type="EMBL" id="JACCHL010000001">
    <property type="protein sequence ID" value="NYH52823.1"/>
    <property type="molecule type" value="Genomic_DNA"/>
</dbReference>
<dbReference type="Proteomes" id="UP000189004">
    <property type="component" value="Unassembled WGS sequence"/>
</dbReference>
<dbReference type="PROSITE" id="PS50987">
    <property type="entry name" value="HTH_ARSR_2"/>
    <property type="match status" value="1"/>
</dbReference>
<dbReference type="GO" id="GO:0003700">
    <property type="term" value="F:DNA-binding transcription factor activity"/>
    <property type="evidence" value="ECO:0007669"/>
    <property type="project" value="InterPro"/>
</dbReference>
<protein>
    <submittedName>
        <fullName evidence="6">DNA-binding transcriptional ArsR family regulator</fullName>
    </submittedName>
    <submittedName>
        <fullName evidence="7">Transcriptional regulator</fullName>
    </submittedName>
</protein>
<evidence type="ECO:0000259" key="5">
    <source>
        <dbReference type="PROSITE" id="PS50987"/>
    </source>
</evidence>
<reference evidence="7" key="2">
    <citation type="submission" date="2016-08" db="EMBL/GenBank/DDBJ databases">
        <authorList>
            <person name="Seilhamer J.J."/>
        </authorList>
    </citation>
    <scope>NUCLEOTIDE SEQUENCE [LARGE SCALE GENOMIC DNA]</scope>
    <source>
        <strain evidence="7">UTMC102</strain>
    </source>
</reference>
<accession>A0A7Y9XBV0</accession>
<dbReference type="AlphaFoldDB" id="A0A1V3C6F6"/>
<evidence type="ECO:0000256" key="1">
    <source>
        <dbReference type="ARBA" id="ARBA00023015"/>
    </source>
</evidence>